<dbReference type="NCBIfam" id="TIGR01711">
    <property type="entry name" value="gspJ"/>
    <property type="match status" value="1"/>
</dbReference>
<evidence type="ECO:0000256" key="5">
    <source>
        <dbReference type="ARBA" id="ARBA00022481"/>
    </source>
</evidence>
<protein>
    <recommendedName>
        <fullName evidence="3">Type II secretion system protein J</fullName>
    </recommendedName>
</protein>
<dbReference type="InterPro" id="IPR051621">
    <property type="entry name" value="T2SS_protein_J"/>
</dbReference>
<evidence type="ECO:0000256" key="7">
    <source>
        <dbReference type="ARBA" id="ARBA00022692"/>
    </source>
</evidence>
<evidence type="ECO:0000313" key="11">
    <source>
        <dbReference type="EMBL" id="MDB1122497.1"/>
    </source>
</evidence>
<gene>
    <name evidence="11" type="primary">gspJ</name>
    <name evidence="11" type="ORF">PGX00_01540</name>
</gene>
<keyword evidence="4" id="KW-1003">Cell membrane</keyword>
<keyword evidence="12" id="KW-1185">Reference proteome</keyword>
<comment type="similarity">
    <text evidence="2">Belongs to the GSP J family.</text>
</comment>
<dbReference type="InterPro" id="IPR010055">
    <property type="entry name" value="T2SS_protein-GspJ"/>
</dbReference>
<evidence type="ECO:0000256" key="1">
    <source>
        <dbReference type="ARBA" id="ARBA00004377"/>
    </source>
</evidence>
<keyword evidence="7 10" id="KW-0812">Transmembrane</keyword>
<reference evidence="11 12" key="1">
    <citation type="submission" date="2023-01" db="EMBL/GenBank/DDBJ databases">
        <title>Vibrio sp. KJ40-1 sp.nov, isolated from marine algae.</title>
        <authorList>
            <person name="Butt M."/>
            <person name="Kim J.M.J."/>
            <person name="Jeon C.O.C."/>
        </authorList>
    </citation>
    <scope>NUCLEOTIDE SEQUENCE [LARGE SCALE GENOMIC DNA]</scope>
    <source>
        <strain evidence="11 12">KJ40-1</strain>
    </source>
</reference>
<dbReference type="NCBIfam" id="TIGR02532">
    <property type="entry name" value="IV_pilin_GFxxxE"/>
    <property type="match status" value="1"/>
</dbReference>
<dbReference type="InterPro" id="IPR012902">
    <property type="entry name" value="N_methyl_site"/>
</dbReference>
<dbReference type="PANTHER" id="PTHR39583:SF2">
    <property type="entry name" value="TYPE II SECRETION SYSTEM PROTEIN J"/>
    <property type="match status" value="1"/>
</dbReference>
<evidence type="ECO:0000256" key="4">
    <source>
        <dbReference type="ARBA" id="ARBA00022475"/>
    </source>
</evidence>
<dbReference type="SUPFAM" id="SSF54523">
    <property type="entry name" value="Pili subunits"/>
    <property type="match status" value="1"/>
</dbReference>
<keyword evidence="9 10" id="KW-0472">Membrane</keyword>
<evidence type="ECO:0000256" key="6">
    <source>
        <dbReference type="ARBA" id="ARBA00022519"/>
    </source>
</evidence>
<comment type="subcellular location">
    <subcellularLocation>
        <location evidence="1">Cell inner membrane</location>
        <topology evidence="1">Single-pass membrane protein</topology>
    </subcellularLocation>
</comment>
<proteinExistence type="inferred from homology"/>
<sequence length="220" mass="25540">MSINKRYRRKVQEGFTLIEVLVAIAIFASLSVSAYMVLNQVQRSNQASLEKTERLKDIQRAMVIIDNDFRQIALRRFRTNGEEPDENILFWQEGLIESENKAVLFTRLGWQNPQQVFPRGEITKVGYRIVADRLERVWWRYPDTPVGQEGVVTSLLDDVEKIEMQFYKEDGWSESWDEPLTLPKALSITFTLKDYGDIERVYLTAGERLQLGSEGDGNDQ</sequence>
<evidence type="ECO:0000256" key="9">
    <source>
        <dbReference type="ARBA" id="ARBA00023136"/>
    </source>
</evidence>
<dbReference type="PANTHER" id="PTHR39583">
    <property type="entry name" value="TYPE II SECRETION SYSTEM PROTEIN J-RELATED"/>
    <property type="match status" value="1"/>
</dbReference>
<evidence type="ECO:0000256" key="3">
    <source>
        <dbReference type="ARBA" id="ARBA00021539"/>
    </source>
</evidence>
<dbReference type="Pfam" id="PF07963">
    <property type="entry name" value="N_methyl"/>
    <property type="match status" value="1"/>
</dbReference>
<evidence type="ECO:0000256" key="10">
    <source>
        <dbReference type="SAM" id="Phobius"/>
    </source>
</evidence>
<accession>A0ABT4YLS0</accession>
<keyword evidence="8 10" id="KW-1133">Transmembrane helix</keyword>
<evidence type="ECO:0000256" key="2">
    <source>
        <dbReference type="ARBA" id="ARBA00011084"/>
    </source>
</evidence>
<dbReference type="Proteomes" id="UP001210678">
    <property type="component" value="Unassembled WGS sequence"/>
</dbReference>
<name>A0ABT4YLS0_9VIBR</name>
<dbReference type="RefSeq" id="WP_272132343.1">
    <property type="nucleotide sequence ID" value="NZ_JAQLOI010000001.1"/>
</dbReference>
<keyword evidence="6" id="KW-0997">Cell inner membrane</keyword>
<dbReference type="Gene3D" id="3.10.610.10">
    <property type="entry name" value="GSPII I/J protein-like"/>
    <property type="match status" value="1"/>
</dbReference>
<dbReference type="Pfam" id="PF11612">
    <property type="entry name" value="T2SSJ"/>
    <property type="match status" value="1"/>
</dbReference>
<comment type="caution">
    <text evidence="11">The sequence shown here is derived from an EMBL/GenBank/DDBJ whole genome shotgun (WGS) entry which is preliminary data.</text>
</comment>
<keyword evidence="5" id="KW-0488">Methylation</keyword>
<evidence type="ECO:0000313" key="12">
    <source>
        <dbReference type="Proteomes" id="UP001210678"/>
    </source>
</evidence>
<evidence type="ECO:0000256" key="8">
    <source>
        <dbReference type="ARBA" id="ARBA00022989"/>
    </source>
</evidence>
<dbReference type="Gene3D" id="2.10.70.20">
    <property type="entry name" value="gspk-gspi-gspj complex like domains"/>
    <property type="match status" value="1"/>
</dbReference>
<dbReference type="InterPro" id="IPR045584">
    <property type="entry name" value="Pilin-like"/>
</dbReference>
<organism evidence="11 12">
    <name type="scientific">Vibrio algarum</name>
    <dbReference type="NCBI Taxonomy" id="3020714"/>
    <lineage>
        <taxon>Bacteria</taxon>
        <taxon>Pseudomonadati</taxon>
        <taxon>Pseudomonadota</taxon>
        <taxon>Gammaproteobacteria</taxon>
        <taxon>Vibrionales</taxon>
        <taxon>Vibrionaceae</taxon>
        <taxon>Vibrio</taxon>
    </lineage>
</organism>
<feature type="transmembrane region" description="Helical" evidence="10">
    <location>
        <begin position="20"/>
        <end position="38"/>
    </location>
</feature>
<dbReference type="EMBL" id="JAQLOI010000001">
    <property type="protein sequence ID" value="MDB1122497.1"/>
    <property type="molecule type" value="Genomic_DNA"/>
</dbReference>
<dbReference type="PROSITE" id="PS00409">
    <property type="entry name" value="PROKAR_NTER_METHYL"/>
    <property type="match status" value="1"/>
</dbReference>